<evidence type="ECO:0000313" key="3">
    <source>
        <dbReference type="Proteomes" id="UP000286235"/>
    </source>
</evidence>
<dbReference type="Proteomes" id="UP000286235">
    <property type="component" value="Unassembled WGS sequence"/>
</dbReference>
<dbReference type="EMBL" id="AZRV01000011">
    <property type="protein sequence ID" value="RKO62919.1"/>
    <property type="molecule type" value="Genomic_DNA"/>
</dbReference>
<dbReference type="InterPro" id="IPR013422">
    <property type="entry name" value="CRISPR-assoc_prot_Cas5_N"/>
</dbReference>
<evidence type="ECO:0000256" key="1">
    <source>
        <dbReference type="ARBA" id="ARBA00023118"/>
    </source>
</evidence>
<dbReference type="Gene3D" id="3.30.70.2660">
    <property type="match status" value="1"/>
</dbReference>
<proteinExistence type="predicted"/>
<comment type="caution">
    <text evidence="2">The sequence shown here is derived from an EMBL/GenBank/DDBJ whole genome shotgun (WGS) entry which is preliminary data.</text>
</comment>
<organism evidence="2 3">
    <name type="scientific">Caldibacillus debilis GB1</name>
    <dbReference type="NCBI Taxonomy" id="1339248"/>
    <lineage>
        <taxon>Bacteria</taxon>
        <taxon>Bacillati</taxon>
        <taxon>Bacillota</taxon>
        <taxon>Bacilli</taxon>
        <taxon>Bacillales</taxon>
        <taxon>Bacillaceae</taxon>
        <taxon>Caldibacillus</taxon>
    </lineage>
</organism>
<dbReference type="RefSeq" id="WP_183041514.1">
    <property type="nucleotide sequence ID" value="NZ_AZRV01000011.1"/>
</dbReference>
<accession>A0A420VH10</accession>
<dbReference type="GO" id="GO:0051607">
    <property type="term" value="P:defense response to virus"/>
    <property type="evidence" value="ECO:0007669"/>
    <property type="project" value="UniProtKB-KW"/>
</dbReference>
<evidence type="ECO:0000313" key="2">
    <source>
        <dbReference type="EMBL" id="RKO62919.1"/>
    </source>
</evidence>
<dbReference type="AlphaFoldDB" id="A0A420VH10"/>
<name>A0A420VH10_9BACI</name>
<keyword evidence="3" id="KW-1185">Reference proteome</keyword>
<gene>
    <name evidence="2" type="ORF">Cdeb_00005</name>
</gene>
<keyword evidence="1" id="KW-0051">Antiviral defense</keyword>
<dbReference type="NCBIfam" id="TIGR02593">
    <property type="entry name" value="CRISPR_cas5"/>
    <property type="match status" value="1"/>
</dbReference>
<protein>
    <submittedName>
        <fullName evidence="2">CRISPR-associated protein, Cas5 family</fullName>
    </submittedName>
</protein>
<sequence>MYGVRVEFVAETASFRDPGGQLFHATLPLPPASTIIGIAGAAIGLTFADAWNWFQENRISIGAKGKSVGKGKDLWIYTKIYSNSKKESPGKDTVNREFLCLTSRRAGEASGWIALYYACENQEVMRKLYHSFQDPVYALSLGTNDEIAKCRSIRWFDNLHECDTQDVQDVWLEGDFRHSLTLDWEKIKNMPIAITLTPPNIANLPVDFEFDPETRERRAVKYKPFTFIQEYLMVNKSVQAYQYGEEKIPLTKISR</sequence>
<reference evidence="2 3" key="1">
    <citation type="submission" date="2013-12" db="EMBL/GenBank/DDBJ databases">
        <title>Genome and proteome characterization of Caldibacillus debilis GB1 derived from a cellulolytic aero-tolerant co-culture.</title>
        <authorList>
            <person name="Wushke S.T."/>
            <person name="Zhang X."/>
            <person name="Fristensky B."/>
            <person name="Wilkins J.A."/>
            <person name="Levin D.B."/>
            <person name="Sparling R."/>
        </authorList>
    </citation>
    <scope>NUCLEOTIDE SEQUENCE [LARGE SCALE GENOMIC DNA]</scope>
    <source>
        <strain evidence="2 3">GB1</strain>
    </source>
</reference>